<dbReference type="OrthoDB" id="9772633at2"/>
<dbReference type="Proteomes" id="UP000031866">
    <property type="component" value="Chromosome"/>
</dbReference>
<dbReference type="Pfam" id="PF01869">
    <property type="entry name" value="BcrAD_BadFG"/>
    <property type="match status" value="1"/>
</dbReference>
<protein>
    <submittedName>
        <fullName evidence="2">ATPase</fullName>
    </submittedName>
</protein>
<dbReference type="PANTHER" id="PTHR12862">
    <property type="entry name" value="BADF TYPE ATPASE DOMAIN-CONTAINING PROTEIN"/>
    <property type="match status" value="1"/>
</dbReference>
<evidence type="ECO:0000259" key="1">
    <source>
        <dbReference type="Pfam" id="PF01869"/>
    </source>
</evidence>
<dbReference type="KEGG" id="cbei:LF65_05064"/>
<dbReference type="InterPro" id="IPR043129">
    <property type="entry name" value="ATPase_NBD"/>
</dbReference>
<dbReference type="InterPro" id="IPR002731">
    <property type="entry name" value="ATPase_BadF"/>
</dbReference>
<dbReference type="RefSeq" id="WP_041900035.1">
    <property type="nucleotide sequence ID" value="NZ_CP010086.2"/>
</dbReference>
<dbReference type="Gene3D" id="3.30.420.40">
    <property type="match status" value="2"/>
</dbReference>
<feature type="domain" description="ATPase BadF/BadG/BcrA/BcrD type" evidence="1">
    <location>
        <begin position="5"/>
        <end position="288"/>
    </location>
</feature>
<organism evidence="2 3">
    <name type="scientific">Clostridium beijerinckii</name>
    <name type="common">Clostridium MP</name>
    <dbReference type="NCBI Taxonomy" id="1520"/>
    <lineage>
        <taxon>Bacteria</taxon>
        <taxon>Bacillati</taxon>
        <taxon>Bacillota</taxon>
        <taxon>Clostridia</taxon>
        <taxon>Eubacteriales</taxon>
        <taxon>Clostridiaceae</taxon>
        <taxon>Clostridium</taxon>
    </lineage>
</organism>
<dbReference type="AlphaFoldDB" id="A0A0B5QTK2"/>
<evidence type="ECO:0000313" key="2">
    <source>
        <dbReference type="EMBL" id="AJH01592.1"/>
    </source>
</evidence>
<gene>
    <name evidence="2" type="ORF">LF65_05064</name>
</gene>
<reference evidence="3" key="1">
    <citation type="submission" date="2014-12" db="EMBL/GenBank/DDBJ databases">
        <title>Genome sequence of Clostridium beijerinckii strain 59B.</title>
        <authorList>
            <person name="Little G.T."/>
            <person name="Minton N.P."/>
        </authorList>
    </citation>
    <scope>NUCLEOTIDE SEQUENCE [LARGE SCALE GENOMIC DNA]</scope>
    <source>
        <strain evidence="3">59B</strain>
    </source>
</reference>
<evidence type="ECO:0000313" key="3">
    <source>
        <dbReference type="Proteomes" id="UP000031866"/>
    </source>
</evidence>
<proteinExistence type="predicted"/>
<name>A0A0B5QTK2_CLOBE</name>
<accession>A0A0B5QTK2</accession>
<sequence>MKYIIGVDGGGTKTEAVAYDFQGNIIVTSVKGFANLLNNREKALNNIVDSIREIIDVLKEDELVDLYLGIAGSEVGDNAKIIKDTIKNELKTECVLMNDAEIALKAMLRGNDGILTIAGTGSIAFGVKNNSSVRCGGWGNLLGDEGSGYKIAIDAIKRMIFEEENSLPKSELTTRIMKRLGAKSIGEVVTFVYSSTKDEIASLAEIVSILGEEGNKIAEEILVNEGVDLAKTVINVYRKLKFEGCSIALVGGVIRKAKILRKSFEKYLRENIVIEDIVDDEISPTIGAYYINKAKRESDV</sequence>
<dbReference type="STRING" id="1520.LF65_05064"/>
<dbReference type="CDD" id="cd24007">
    <property type="entry name" value="ASKHA_NBD_eukNAGK-like"/>
    <property type="match status" value="1"/>
</dbReference>
<dbReference type="GO" id="GO:0045127">
    <property type="term" value="F:N-acetylglucosamine kinase activity"/>
    <property type="evidence" value="ECO:0007669"/>
    <property type="project" value="InterPro"/>
</dbReference>
<dbReference type="InterPro" id="IPR039758">
    <property type="entry name" value="NAGK-like"/>
</dbReference>
<dbReference type="EMBL" id="CP010086">
    <property type="protein sequence ID" value="AJH01592.1"/>
    <property type="molecule type" value="Genomic_DNA"/>
</dbReference>
<dbReference type="PANTHER" id="PTHR12862:SF0">
    <property type="entry name" value="N-ACETYL-D-GLUCOSAMINE KINASE"/>
    <property type="match status" value="1"/>
</dbReference>
<dbReference type="SUPFAM" id="SSF53067">
    <property type="entry name" value="Actin-like ATPase domain"/>
    <property type="match status" value="2"/>
</dbReference>